<dbReference type="EMBL" id="KZ857415">
    <property type="protein sequence ID" value="RDX47926.1"/>
    <property type="molecule type" value="Genomic_DNA"/>
</dbReference>
<protein>
    <submittedName>
        <fullName evidence="2">Uncharacterized protein</fullName>
    </submittedName>
</protein>
<feature type="transmembrane region" description="Helical" evidence="1">
    <location>
        <begin position="163"/>
        <end position="182"/>
    </location>
</feature>
<name>A0A371D5V9_9APHY</name>
<keyword evidence="1" id="KW-0812">Transmembrane</keyword>
<reference evidence="2 3" key="1">
    <citation type="journal article" date="2018" name="Biotechnol. Biofuels">
        <title>Integrative visual omics of the white-rot fungus Polyporus brumalis exposes the biotechnological potential of its oxidative enzymes for delignifying raw plant biomass.</title>
        <authorList>
            <person name="Miyauchi S."/>
            <person name="Rancon A."/>
            <person name="Drula E."/>
            <person name="Hage H."/>
            <person name="Chaduli D."/>
            <person name="Favel A."/>
            <person name="Grisel S."/>
            <person name="Henrissat B."/>
            <person name="Herpoel-Gimbert I."/>
            <person name="Ruiz-Duenas F.J."/>
            <person name="Chevret D."/>
            <person name="Hainaut M."/>
            <person name="Lin J."/>
            <person name="Wang M."/>
            <person name="Pangilinan J."/>
            <person name="Lipzen A."/>
            <person name="Lesage-Meessen L."/>
            <person name="Navarro D."/>
            <person name="Riley R."/>
            <person name="Grigoriev I.V."/>
            <person name="Zhou S."/>
            <person name="Raouche S."/>
            <person name="Rosso M.N."/>
        </authorList>
    </citation>
    <scope>NUCLEOTIDE SEQUENCE [LARGE SCALE GENOMIC DNA]</scope>
    <source>
        <strain evidence="2 3">BRFM 1820</strain>
    </source>
</reference>
<evidence type="ECO:0000256" key="1">
    <source>
        <dbReference type="SAM" id="Phobius"/>
    </source>
</evidence>
<sequence>MPTCWAWTSLIDGELFTEDDGFVRNFGYKDVREDIGDVVYAVSHNDPGRRLVLCIAPPAALSDLVKRRRADEHMRELLRQNSRHGSSVHGLSAFGAKFAVYSYDPGKDSESIRPDERDFAAAMTSEEPASWWGIDATDKPVGPTTLAQFTKELKRIHAIRHRIVPTDIILQLLAFLCLYFILHRYCSLE</sequence>
<keyword evidence="3" id="KW-1185">Reference proteome</keyword>
<organism evidence="2 3">
    <name type="scientific">Lentinus brumalis</name>
    <dbReference type="NCBI Taxonomy" id="2498619"/>
    <lineage>
        <taxon>Eukaryota</taxon>
        <taxon>Fungi</taxon>
        <taxon>Dikarya</taxon>
        <taxon>Basidiomycota</taxon>
        <taxon>Agaricomycotina</taxon>
        <taxon>Agaricomycetes</taxon>
        <taxon>Polyporales</taxon>
        <taxon>Polyporaceae</taxon>
        <taxon>Lentinus</taxon>
    </lineage>
</organism>
<evidence type="ECO:0000313" key="3">
    <source>
        <dbReference type="Proteomes" id="UP000256964"/>
    </source>
</evidence>
<keyword evidence="1" id="KW-1133">Transmembrane helix</keyword>
<evidence type="ECO:0000313" key="2">
    <source>
        <dbReference type="EMBL" id="RDX47926.1"/>
    </source>
</evidence>
<dbReference type="Proteomes" id="UP000256964">
    <property type="component" value="Unassembled WGS sequence"/>
</dbReference>
<proteinExistence type="predicted"/>
<keyword evidence="1" id="KW-0472">Membrane</keyword>
<gene>
    <name evidence="2" type="ORF">OH76DRAFT_707754</name>
</gene>
<accession>A0A371D5V9</accession>
<dbReference type="AlphaFoldDB" id="A0A371D5V9"/>